<protein>
    <submittedName>
        <fullName evidence="2">Uncharacterized protein</fullName>
    </submittedName>
</protein>
<feature type="region of interest" description="Disordered" evidence="1">
    <location>
        <begin position="1"/>
        <end position="37"/>
    </location>
</feature>
<dbReference type="Proteomes" id="UP001144280">
    <property type="component" value="Unassembled WGS sequence"/>
</dbReference>
<feature type="compositionally biased region" description="Basic and acidic residues" evidence="1">
    <location>
        <begin position="1"/>
        <end position="11"/>
    </location>
</feature>
<accession>A0ABQ5QXG1</accession>
<proteinExistence type="predicted"/>
<organism evidence="2 3">
    <name type="scientific">Phytohabitans aurantiacus</name>
    <dbReference type="NCBI Taxonomy" id="3016789"/>
    <lineage>
        <taxon>Bacteria</taxon>
        <taxon>Bacillati</taxon>
        <taxon>Actinomycetota</taxon>
        <taxon>Actinomycetes</taxon>
        <taxon>Micromonosporales</taxon>
        <taxon>Micromonosporaceae</taxon>
    </lineage>
</organism>
<gene>
    <name evidence="2" type="ORF">Pa4123_32850</name>
</gene>
<dbReference type="EMBL" id="BSDI01000013">
    <property type="protein sequence ID" value="GLH98010.1"/>
    <property type="molecule type" value="Genomic_DNA"/>
</dbReference>
<evidence type="ECO:0000313" key="2">
    <source>
        <dbReference type="EMBL" id="GLH98010.1"/>
    </source>
</evidence>
<evidence type="ECO:0000256" key="1">
    <source>
        <dbReference type="SAM" id="MobiDB-lite"/>
    </source>
</evidence>
<feature type="compositionally biased region" description="Polar residues" evidence="1">
    <location>
        <begin position="101"/>
        <end position="112"/>
    </location>
</feature>
<keyword evidence="3" id="KW-1185">Reference proteome</keyword>
<evidence type="ECO:0000313" key="3">
    <source>
        <dbReference type="Proteomes" id="UP001144280"/>
    </source>
</evidence>
<feature type="region of interest" description="Disordered" evidence="1">
    <location>
        <begin position="93"/>
        <end position="112"/>
    </location>
</feature>
<name>A0ABQ5QXG1_9ACTN</name>
<sequence>MRLDDVDERGHSRGGSTVETSDAVPIGADSDHTGAVSGIGARIEQGLQIAARAGYKDHKTSRFAHVSTLPAPPTVAMTRYAAERLVLGLRSARHLGDSRTRASGASASDTAH</sequence>
<reference evidence="2" key="1">
    <citation type="submission" date="2022-12" db="EMBL/GenBank/DDBJ databases">
        <title>New Phytohabitans aurantiacus sp. RD004123 nov., an actinomycete isolated from soil.</title>
        <authorList>
            <person name="Triningsih D.W."/>
            <person name="Harunari E."/>
            <person name="Igarashi Y."/>
        </authorList>
    </citation>
    <scope>NUCLEOTIDE SEQUENCE</scope>
    <source>
        <strain evidence="2">RD004123</strain>
    </source>
</reference>
<comment type="caution">
    <text evidence="2">The sequence shown here is derived from an EMBL/GenBank/DDBJ whole genome shotgun (WGS) entry which is preliminary data.</text>
</comment>